<reference evidence="1 2" key="1">
    <citation type="journal article" date="2015" name="PLoS Negl. Trop. Dis.">
        <title>Distribution of Plasmids in Distinct Leptospira Pathogenic Species.</title>
        <authorList>
            <person name="Wang Y."/>
            <person name="Zhuang X."/>
            <person name="Zhong Y."/>
            <person name="Zhang C."/>
            <person name="Zhang Y."/>
            <person name="Zeng L."/>
            <person name="Zhu Y."/>
            <person name="He P."/>
            <person name="Dong K."/>
            <person name="Pal U."/>
            <person name="Guo X."/>
            <person name="Qin J."/>
        </authorList>
    </citation>
    <scope>NUCLEOTIDE SEQUENCE [LARGE SCALE GENOMIC DNA]</scope>
    <source>
        <strain evidence="1 2">56604</strain>
    </source>
</reference>
<sequence length="45" mass="5011">MTPVKRTSLKSGGVPTISKIYTFFRTLLQRPTSKKIILSNVSSVE</sequence>
<protein>
    <submittedName>
        <fullName evidence="1">Uncharacterized protein</fullName>
    </submittedName>
</protein>
<dbReference type="PATRIC" id="fig|280505.15.peg.2877"/>
<organism evidence="1">
    <name type="scientific">Leptospira borgpetersenii serovar Ballum</name>
    <dbReference type="NCBI Taxonomy" id="280505"/>
    <lineage>
        <taxon>Bacteria</taxon>
        <taxon>Pseudomonadati</taxon>
        <taxon>Spirochaetota</taxon>
        <taxon>Spirochaetia</taxon>
        <taxon>Leptospirales</taxon>
        <taxon>Leptospiraceae</taxon>
        <taxon>Leptospira</taxon>
    </lineage>
</organism>
<dbReference type="AlphaFoldDB" id="A0A0S2IU30"/>
<name>A0A0S2IU30_LEPBO</name>
<gene>
    <name evidence="1" type="ORF">LBBP_02949</name>
</gene>
<evidence type="ECO:0000313" key="1">
    <source>
        <dbReference type="EMBL" id="ALO27162.1"/>
    </source>
</evidence>
<proteinExistence type="predicted"/>
<evidence type="ECO:0000313" key="2">
    <source>
        <dbReference type="Proteomes" id="UP000058857"/>
    </source>
</evidence>
<accession>A0A0S2IU30</accession>
<dbReference type="Proteomes" id="UP000058857">
    <property type="component" value="Chromosome 1"/>
</dbReference>
<dbReference type="EMBL" id="CP012029">
    <property type="protein sequence ID" value="ALO27162.1"/>
    <property type="molecule type" value="Genomic_DNA"/>
</dbReference>